<dbReference type="InterPro" id="IPR043502">
    <property type="entry name" value="DNA/RNA_pol_sf"/>
</dbReference>
<organism evidence="2 3">
    <name type="scientific">Tanacetum coccineum</name>
    <dbReference type="NCBI Taxonomy" id="301880"/>
    <lineage>
        <taxon>Eukaryota</taxon>
        <taxon>Viridiplantae</taxon>
        <taxon>Streptophyta</taxon>
        <taxon>Embryophyta</taxon>
        <taxon>Tracheophyta</taxon>
        <taxon>Spermatophyta</taxon>
        <taxon>Magnoliopsida</taxon>
        <taxon>eudicotyledons</taxon>
        <taxon>Gunneridae</taxon>
        <taxon>Pentapetalae</taxon>
        <taxon>asterids</taxon>
        <taxon>campanulids</taxon>
        <taxon>Asterales</taxon>
        <taxon>Asteraceae</taxon>
        <taxon>Asteroideae</taxon>
        <taxon>Anthemideae</taxon>
        <taxon>Anthemidinae</taxon>
        <taxon>Tanacetum</taxon>
    </lineage>
</organism>
<feature type="compositionally biased region" description="Basic and acidic residues" evidence="1">
    <location>
        <begin position="36"/>
        <end position="56"/>
    </location>
</feature>
<protein>
    <submittedName>
        <fullName evidence="2">Reverse transcriptase domain-containing protein</fullName>
    </submittedName>
</protein>
<dbReference type="CDD" id="cd00303">
    <property type="entry name" value="retropepsin_like"/>
    <property type="match status" value="1"/>
</dbReference>
<dbReference type="EMBL" id="BQNB010008750">
    <property type="protein sequence ID" value="GJS53796.1"/>
    <property type="molecule type" value="Genomic_DNA"/>
</dbReference>
<dbReference type="InterPro" id="IPR001969">
    <property type="entry name" value="Aspartic_peptidase_AS"/>
</dbReference>
<dbReference type="InterPro" id="IPR021109">
    <property type="entry name" value="Peptidase_aspartic_dom_sf"/>
</dbReference>
<comment type="caution">
    <text evidence="2">The sequence shown here is derived from an EMBL/GenBank/DDBJ whole genome shotgun (WGS) entry which is preliminary data.</text>
</comment>
<evidence type="ECO:0000256" key="1">
    <source>
        <dbReference type="SAM" id="MobiDB-lite"/>
    </source>
</evidence>
<dbReference type="Gene3D" id="3.10.10.10">
    <property type="entry name" value="HIV Type 1 Reverse Transcriptase, subunit A, domain 1"/>
    <property type="match status" value="1"/>
</dbReference>
<gene>
    <name evidence="2" type="ORF">Tco_0627158</name>
</gene>
<dbReference type="Proteomes" id="UP001151760">
    <property type="component" value="Unassembled WGS sequence"/>
</dbReference>
<keyword evidence="2" id="KW-0548">Nucleotidyltransferase</keyword>
<dbReference type="Gene3D" id="2.40.70.10">
    <property type="entry name" value="Acid Proteases"/>
    <property type="match status" value="1"/>
</dbReference>
<dbReference type="GO" id="GO:0003964">
    <property type="term" value="F:RNA-directed DNA polymerase activity"/>
    <property type="evidence" value="ECO:0007669"/>
    <property type="project" value="UniProtKB-KW"/>
</dbReference>
<feature type="region of interest" description="Disordered" evidence="1">
    <location>
        <begin position="1"/>
        <end position="57"/>
    </location>
</feature>
<dbReference type="PROSITE" id="PS00141">
    <property type="entry name" value="ASP_PROTEASE"/>
    <property type="match status" value="1"/>
</dbReference>
<proteinExistence type="predicted"/>
<dbReference type="Pfam" id="PF08284">
    <property type="entry name" value="RVP_2"/>
    <property type="match status" value="1"/>
</dbReference>
<dbReference type="SUPFAM" id="SSF50630">
    <property type="entry name" value="Acid proteases"/>
    <property type="match status" value="1"/>
</dbReference>
<keyword evidence="2" id="KW-0808">Transferase</keyword>
<reference evidence="2" key="2">
    <citation type="submission" date="2022-01" db="EMBL/GenBank/DDBJ databases">
        <authorList>
            <person name="Yamashiro T."/>
            <person name="Shiraishi A."/>
            <person name="Satake H."/>
            <person name="Nakayama K."/>
        </authorList>
    </citation>
    <scope>NUCLEOTIDE SEQUENCE</scope>
</reference>
<dbReference type="PANTHER" id="PTHR15503:SF45">
    <property type="entry name" value="RNA-DIRECTED DNA POLYMERASE HOMOLOG"/>
    <property type="match status" value="1"/>
</dbReference>
<sequence length="356" mass="40040">MKRVNTFTPMESNDTVPKVVAGSSKRDAEQELNQESSKRQKIGEGSEPAEESKDELSQEQLQQLMIFKDMLKNFDRDDLVKLWSLVHKRFNSTEPTEDKERELWVELKSPDHLRNTCPKMHRAPGQAGNPLALEGNHNTRNNRNLARGRAFNINVTDALQDPNVVTSTFYLNDHFATLLFDSGADFSFISTNFAPLLNLKPSIVNPGYVIEVADGKKVEVDRIIRDYKLELVNSLFIIDLIPLGHGSFDVIVGMDWLSKNKAVIVCHEKVVEIPLEGGGILRVQGERTLGVAKALMNTKVEEPKLSEIPVFRIDLVPGATPVAKSPYRQVPSEMQELSGQLQELQDKGFIRPSHYP</sequence>
<evidence type="ECO:0000313" key="2">
    <source>
        <dbReference type="EMBL" id="GJS53796.1"/>
    </source>
</evidence>
<dbReference type="InterPro" id="IPR032567">
    <property type="entry name" value="RTL1-rel"/>
</dbReference>
<evidence type="ECO:0000313" key="3">
    <source>
        <dbReference type="Proteomes" id="UP001151760"/>
    </source>
</evidence>
<feature type="compositionally biased region" description="Polar residues" evidence="1">
    <location>
        <begin position="1"/>
        <end position="15"/>
    </location>
</feature>
<name>A0ABQ4WLN3_9ASTR</name>
<keyword evidence="2" id="KW-0695">RNA-directed DNA polymerase</keyword>
<dbReference type="PANTHER" id="PTHR15503">
    <property type="entry name" value="LDOC1 RELATED"/>
    <property type="match status" value="1"/>
</dbReference>
<dbReference type="SUPFAM" id="SSF56672">
    <property type="entry name" value="DNA/RNA polymerases"/>
    <property type="match status" value="1"/>
</dbReference>
<reference evidence="2" key="1">
    <citation type="journal article" date="2022" name="Int. J. Mol. Sci.">
        <title>Draft Genome of Tanacetum Coccineum: Genomic Comparison of Closely Related Tanacetum-Family Plants.</title>
        <authorList>
            <person name="Yamashiro T."/>
            <person name="Shiraishi A."/>
            <person name="Nakayama K."/>
            <person name="Satake H."/>
        </authorList>
    </citation>
    <scope>NUCLEOTIDE SEQUENCE</scope>
</reference>
<accession>A0ABQ4WLN3</accession>
<keyword evidence="3" id="KW-1185">Reference proteome</keyword>